<dbReference type="InterPro" id="IPR001750">
    <property type="entry name" value="ND/Mrp_TM"/>
</dbReference>
<evidence type="ECO:0000313" key="11">
    <source>
        <dbReference type="EMBL" id="ABV84634.1"/>
    </source>
</evidence>
<organism evidence="11 12">
    <name type="scientific">Rickettsia massiliae (strain Mtu5)</name>
    <dbReference type="NCBI Taxonomy" id="416276"/>
    <lineage>
        <taxon>Bacteria</taxon>
        <taxon>Pseudomonadati</taxon>
        <taxon>Pseudomonadota</taxon>
        <taxon>Alphaproteobacteria</taxon>
        <taxon>Rickettsiales</taxon>
        <taxon>Rickettsiaceae</taxon>
        <taxon>Rickettsieae</taxon>
        <taxon>Rickettsia</taxon>
        <taxon>spotted fever group</taxon>
    </lineage>
</organism>
<feature type="transmembrane region" description="Helical" evidence="9">
    <location>
        <begin position="190"/>
        <end position="213"/>
    </location>
</feature>
<dbReference type="GO" id="GO:0005886">
    <property type="term" value="C:plasma membrane"/>
    <property type="evidence" value="ECO:0007669"/>
    <property type="project" value="UniProtKB-SubCell"/>
</dbReference>
<dbReference type="Proteomes" id="UP000001311">
    <property type="component" value="Chromosome"/>
</dbReference>
<comment type="similarity">
    <text evidence="2">Belongs to the CPA3 antiporters (TC 2.A.63) subunit D family.</text>
</comment>
<dbReference type="PANTHER" id="PTHR42703:SF1">
    <property type="entry name" value="NA(+)_H(+) ANTIPORTER SUBUNIT D1"/>
    <property type="match status" value="1"/>
</dbReference>
<evidence type="ECO:0000256" key="7">
    <source>
        <dbReference type="ARBA" id="ARBA00047712"/>
    </source>
</evidence>
<feature type="transmembrane region" description="Helical" evidence="9">
    <location>
        <begin position="436"/>
        <end position="454"/>
    </location>
</feature>
<sequence>MESHTGNALTILSKKVSQLIMITQFTTPSLLILSTLLVGALNLTSPYATQKDSFIRNFLLITIAIFFFGNILIIDWLFLKGIRAGFEFNIFGNYSIGFHLEPLGLIFLSLIGFLWICALLYTPKYLAINNIDYSSRFLFFFNLTILIGVLIALSSNLFTMFICYELLTISTAFLIGHTKNNIVLSGLYKYLKILMISATILFLPAVIIIYTKAGNGDFASGSLVENYFSKNQSIILLLMFICGIAKTAIFPVHSWLPAAMVAHYPISSLLHAVIVVKTGLFCIYKILLYIFGLSYLQMIFAEFNWLIFIPIVSIFYSSIKALDTDNIKKILAYSTMNQLSIALLSAFMLTPKALGAAILHLVSHSFTKICLFYSMGSIYSLKKADQVQNLHGTSKEFPLISFIISISSLSLIGIPIFSGFISKFSILLAASKQNQIIVMIIVIASSIFSSLYLLKILSSIYKPSLVESSVTKPLPYSMQISIIMCCCAVTLFYFIQILIREFLAYIT</sequence>
<dbReference type="EMBL" id="CP000683">
    <property type="protein sequence ID" value="ABV84634.1"/>
    <property type="molecule type" value="Genomic_DNA"/>
</dbReference>
<evidence type="ECO:0000313" key="12">
    <source>
        <dbReference type="Proteomes" id="UP000001311"/>
    </source>
</evidence>
<keyword evidence="12" id="KW-1185">Reference proteome</keyword>
<feature type="transmembrane region" description="Helical" evidence="9">
    <location>
        <begin position="339"/>
        <end position="362"/>
    </location>
</feature>
<keyword evidence="3" id="KW-1003">Cell membrane</keyword>
<name>A8F148_RICM5</name>
<evidence type="ECO:0000256" key="4">
    <source>
        <dbReference type="ARBA" id="ARBA00022692"/>
    </source>
</evidence>
<evidence type="ECO:0000256" key="2">
    <source>
        <dbReference type="ARBA" id="ARBA00005346"/>
    </source>
</evidence>
<comment type="subcellular location">
    <subcellularLocation>
        <location evidence="1">Cell membrane</location>
        <topology evidence="1">Multi-pass membrane protein</topology>
    </subcellularLocation>
    <subcellularLocation>
        <location evidence="8">Membrane</location>
        <topology evidence="8">Multi-pass membrane protein</topology>
    </subcellularLocation>
</comment>
<evidence type="ECO:0000256" key="5">
    <source>
        <dbReference type="ARBA" id="ARBA00022989"/>
    </source>
</evidence>
<protein>
    <submittedName>
        <fullName evidence="11">NADH dehydrogenase I chain L</fullName>
    </submittedName>
</protein>
<dbReference type="InterPro" id="IPR050586">
    <property type="entry name" value="CPA3_Na-H_Antiporter_D"/>
</dbReference>
<evidence type="ECO:0000259" key="10">
    <source>
        <dbReference type="Pfam" id="PF00361"/>
    </source>
</evidence>
<dbReference type="Pfam" id="PF00361">
    <property type="entry name" value="Proton_antipo_M"/>
    <property type="match status" value="1"/>
</dbReference>
<evidence type="ECO:0000256" key="8">
    <source>
        <dbReference type="RuleBase" id="RU000320"/>
    </source>
</evidence>
<feature type="domain" description="NADH:quinone oxidoreductase/Mrp antiporter transmembrane" evidence="10">
    <location>
        <begin position="154"/>
        <end position="447"/>
    </location>
</feature>
<dbReference type="AlphaFoldDB" id="A8F148"/>
<feature type="transmembrane region" description="Helical" evidence="9">
    <location>
        <begin position="268"/>
        <end position="292"/>
    </location>
</feature>
<dbReference type="KEGG" id="rms:RMA_0392"/>
<feature type="transmembrane region" description="Helical" evidence="9">
    <location>
        <begin position="474"/>
        <end position="495"/>
    </location>
</feature>
<keyword evidence="6 9" id="KW-0472">Membrane</keyword>
<dbReference type="HOGENOM" id="CLU_007100_9_3_5"/>
<evidence type="ECO:0000256" key="9">
    <source>
        <dbReference type="SAM" id="Phobius"/>
    </source>
</evidence>
<dbReference type="NCBIfam" id="NF005140">
    <property type="entry name" value="PRK06589.1"/>
    <property type="match status" value="1"/>
</dbReference>
<feature type="transmembrane region" description="Helical" evidence="9">
    <location>
        <begin position="158"/>
        <end position="178"/>
    </location>
</feature>
<feature type="transmembrane region" description="Helical" evidence="9">
    <location>
        <begin position="233"/>
        <end position="256"/>
    </location>
</feature>
<proteinExistence type="inferred from homology"/>
<evidence type="ECO:0000256" key="3">
    <source>
        <dbReference type="ARBA" id="ARBA00022475"/>
    </source>
</evidence>
<reference evidence="11 12" key="1">
    <citation type="journal article" date="2007" name="Genome Res.">
        <title>Lateral gene transfer between obligate intracellular bacteria: evidence from the Rickettsia massiliae genome.</title>
        <authorList>
            <person name="Blanc G."/>
            <person name="Ogata H."/>
            <person name="Robert C."/>
            <person name="Audic S."/>
            <person name="Claverie J.-M."/>
            <person name="Raoult D."/>
        </authorList>
    </citation>
    <scope>NUCLEOTIDE SEQUENCE [LARGE SCALE GENOMIC DNA]</scope>
    <source>
        <strain evidence="12">Mtu5</strain>
    </source>
</reference>
<evidence type="ECO:0000256" key="1">
    <source>
        <dbReference type="ARBA" id="ARBA00004651"/>
    </source>
</evidence>
<feature type="transmembrane region" description="Helical" evidence="9">
    <location>
        <begin position="55"/>
        <end position="79"/>
    </location>
</feature>
<feature type="transmembrane region" description="Helical" evidence="9">
    <location>
        <begin position="399"/>
        <end position="424"/>
    </location>
</feature>
<keyword evidence="5 9" id="KW-1133">Transmembrane helix</keyword>
<evidence type="ECO:0000256" key="6">
    <source>
        <dbReference type="ARBA" id="ARBA00023136"/>
    </source>
</evidence>
<accession>A8F148</accession>
<feature type="transmembrane region" description="Helical" evidence="9">
    <location>
        <begin position="20"/>
        <end position="43"/>
    </location>
</feature>
<feature type="transmembrane region" description="Helical" evidence="9">
    <location>
        <begin position="133"/>
        <end position="152"/>
    </location>
</feature>
<keyword evidence="4 8" id="KW-0812">Transmembrane</keyword>
<comment type="catalytic activity">
    <reaction evidence="7">
        <text>a quinone + NADH + 5 H(+)(in) = a quinol + NAD(+) + 4 H(+)(out)</text>
        <dbReference type="Rhea" id="RHEA:57888"/>
        <dbReference type="ChEBI" id="CHEBI:15378"/>
        <dbReference type="ChEBI" id="CHEBI:24646"/>
        <dbReference type="ChEBI" id="CHEBI:57540"/>
        <dbReference type="ChEBI" id="CHEBI:57945"/>
        <dbReference type="ChEBI" id="CHEBI:132124"/>
    </reaction>
</comment>
<feature type="transmembrane region" description="Helical" evidence="9">
    <location>
        <begin position="99"/>
        <end position="121"/>
    </location>
</feature>
<gene>
    <name evidence="11" type="primary">nuoL2</name>
    <name evidence="11" type="ordered locus">RMA_0392</name>
</gene>
<dbReference type="PRINTS" id="PR01434">
    <property type="entry name" value="NADHDHGNASE5"/>
</dbReference>
<feature type="transmembrane region" description="Helical" evidence="9">
    <location>
        <begin position="298"/>
        <end position="319"/>
    </location>
</feature>
<dbReference type="PANTHER" id="PTHR42703">
    <property type="entry name" value="NADH DEHYDROGENASE"/>
    <property type="match status" value="1"/>
</dbReference>